<keyword evidence="2" id="KW-1185">Reference proteome</keyword>
<dbReference type="PANTHER" id="PTHR46890:SF48">
    <property type="entry name" value="RNA-DIRECTED DNA POLYMERASE"/>
    <property type="match status" value="1"/>
</dbReference>
<gene>
    <name evidence="1" type="ORF">PVK06_035299</name>
</gene>
<name>A0ABR0NGF9_GOSAR</name>
<organism evidence="1 2">
    <name type="scientific">Gossypium arboreum</name>
    <name type="common">Tree cotton</name>
    <name type="synonym">Gossypium nanking</name>
    <dbReference type="NCBI Taxonomy" id="29729"/>
    <lineage>
        <taxon>Eukaryota</taxon>
        <taxon>Viridiplantae</taxon>
        <taxon>Streptophyta</taxon>
        <taxon>Embryophyta</taxon>
        <taxon>Tracheophyta</taxon>
        <taxon>Spermatophyta</taxon>
        <taxon>Magnoliopsida</taxon>
        <taxon>eudicotyledons</taxon>
        <taxon>Gunneridae</taxon>
        <taxon>Pentapetalae</taxon>
        <taxon>rosids</taxon>
        <taxon>malvids</taxon>
        <taxon>Malvales</taxon>
        <taxon>Malvaceae</taxon>
        <taxon>Malvoideae</taxon>
        <taxon>Gossypium</taxon>
    </lineage>
</organism>
<dbReference type="EMBL" id="JARKNE010000010">
    <property type="protein sequence ID" value="KAK5794097.1"/>
    <property type="molecule type" value="Genomic_DNA"/>
</dbReference>
<evidence type="ECO:0000313" key="1">
    <source>
        <dbReference type="EMBL" id="KAK5794097.1"/>
    </source>
</evidence>
<protein>
    <recommendedName>
        <fullName evidence="3">Reverse transcriptase domain-containing protein</fullName>
    </recommendedName>
</protein>
<evidence type="ECO:0008006" key="3">
    <source>
        <dbReference type="Google" id="ProtNLM"/>
    </source>
</evidence>
<dbReference type="InterPro" id="IPR052343">
    <property type="entry name" value="Retrotransposon-Effector_Assoc"/>
</dbReference>
<proteinExistence type="predicted"/>
<evidence type="ECO:0000313" key="2">
    <source>
        <dbReference type="Proteomes" id="UP001358586"/>
    </source>
</evidence>
<dbReference type="Proteomes" id="UP001358586">
    <property type="component" value="Chromosome 10"/>
</dbReference>
<comment type="caution">
    <text evidence="1">The sequence shown here is derived from an EMBL/GenBank/DDBJ whole genome shotgun (WGS) entry which is preliminary data.</text>
</comment>
<reference evidence="1 2" key="1">
    <citation type="submission" date="2023-03" db="EMBL/GenBank/DDBJ databases">
        <title>WGS of Gossypium arboreum.</title>
        <authorList>
            <person name="Yu D."/>
        </authorList>
    </citation>
    <scope>NUCLEOTIDE SEQUENCE [LARGE SCALE GENOMIC DNA]</scope>
    <source>
        <tissue evidence="1">Leaf</tissue>
    </source>
</reference>
<accession>A0ABR0NGF9</accession>
<sequence length="143" mass="15889">MEMTDLEVKEALDSMTPLKALGIDGLHAKIFQSQWNIVSPSVCRVVKDAFVSQPLNPSLNATLLVLLSKVNHPEAFPQFRPISLCSVLHKIIMKTLVNKLKLIMLKLKSPNQVSFVSSSSILDNIIIAQKAIHMTRTSKDRIA</sequence>
<dbReference type="PANTHER" id="PTHR46890">
    <property type="entry name" value="NON-LTR RETROLELEMENT REVERSE TRANSCRIPTASE-LIKE PROTEIN-RELATED"/>
    <property type="match status" value="1"/>
</dbReference>